<dbReference type="Gene3D" id="3.30.360.10">
    <property type="entry name" value="Dihydrodipicolinate Reductase, domain 2"/>
    <property type="match status" value="1"/>
</dbReference>
<evidence type="ECO:0000256" key="5">
    <source>
        <dbReference type="PIRSR" id="PIRSR000149-2"/>
    </source>
</evidence>
<feature type="binding site" evidence="5">
    <location>
        <begin position="211"/>
        <end position="212"/>
    </location>
    <ligand>
        <name>D-glyceraldehyde 3-phosphate</name>
        <dbReference type="ChEBI" id="CHEBI:59776"/>
    </ligand>
</feature>
<dbReference type="Gene3D" id="3.40.50.720">
    <property type="entry name" value="NAD(P)-binding Rossmann-like Domain"/>
    <property type="match status" value="1"/>
</dbReference>
<evidence type="ECO:0000256" key="6">
    <source>
        <dbReference type="PIRSR" id="PIRSR000149-3"/>
    </source>
</evidence>
<dbReference type="AlphaFoldDB" id="A0A520MDA6"/>
<gene>
    <name evidence="11" type="ORF">EVB03_08660</name>
</gene>
<feature type="binding site" evidence="6">
    <location>
        <position position="316"/>
    </location>
    <ligand>
        <name>NAD(+)</name>
        <dbReference type="ChEBI" id="CHEBI:57540"/>
    </ligand>
</feature>
<dbReference type="SMART" id="SM00846">
    <property type="entry name" value="Gp_dh_N"/>
    <property type="match status" value="1"/>
</dbReference>
<dbReference type="PANTHER" id="PTHR42955">
    <property type="entry name" value="GLYCERALDEHYDE-3-PHOSPHATE DEHYDROGENASE"/>
    <property type="match status" value="1"/>
</dbReference>
<evidence type="ECO:0000313" key="12">
    <source>
        <dbReference type="Proteomes" id="UP000315889"/>
    </source>
</evidence>
<dbReference type="InterPro" id="IPR054835">
    <property type="entry name" value="G3PDH_Arsen"/>
</dbReference>
<dbReference type="FunFam" id="3.30.360.10:FF:000002">
    <property type="entry name" value="Glyceraldehyde-3-phosphate dehydrogenase"/>
    <property type="match status" value="1"/>
</dbReference>
<evidence type="ECO:0000256" key="4">
    <source>
        <dbReference type="PIRSR" id="PIRSR000149-1"/>
    </source>
</evidence>
<dbReference type="CDD" id="cd05214">
    <property type="entry name" value="GAPDH_I_N"/>
    <property type="match status" value="1"/>
</dbReference>
<evidence type="ECO:0000256" key="8">
    <source>
        <dbReference type="RuleBase" id="RU000397"/>
    </source>
</evidence>
<dbReference type="InterPro" id="IPR052978">
    <property type="entry name" value="GAP_dehydrogenase"/>
</dbReference>
<name>A0A520MDA6_9GAMM</name>
<dbReference type="InterPro" id="IPR036291">
    <property type="entry name" value="NAD(P)-bd_dom_sf"/>
</dbReference>
<evidence type="ECO:0000256" key="7">
    <source>
        <dbReference type="PIRSR" id="PIRSR000149-4"/>
    </source>
</evidence>
<dbReference type="InterPro" id="IPR020829">
    <property type="entry name" value="GlycerAld_3-P_DH_cat"/>
</dbReference>
<dbReference type="Proteomes" id="UP000315889">
    <property type="component" value="Unassembled WGS sequence"/>
</dbReference>
<sequence length="335" mass="36146">MKIRVGINGFGRIGRIALRVAWHSEIIQVVHINEIAGDAVGAAHLAKYDSIHGTWDKEILADADGTAILIDGMAIGYSQCESVENPAWAAAKVDLVIECTGKFKSHDSLGSYLKQSITKVVVSAPVKDEIPNIVMGVNDDLYSDQPIVSAASCTTNCLAPVIDVLQQEFGIEHASITTIHDLTNTQSVLDEYHSDLRRARASSLSLIPTSTGSATAITRIFPELEGRINGLAVRVPLANASLTDCVFELKTSTTADSVNKAFKQAADTRLSGILGFEDLPLVSVDYTNDTRSGIVDGKSTMVVNGTQLKVLIWYDNEMGYVHRMMELAEKVALSI</sequence>
<accession>A0A520MDA6</accession>
<dbReference type="CDD" id="cd18126">
    <property type="entry name" value="GAPDH_I_C"/>
    <property type="match status" value="1"/>
</dbReference>
<dbReference type="Pfam" id="PF00044">
    <property type="entry name" value="Gp_dh_N"/>
    <property type="match status" value="1"/>
</dbReference>
<evidence type="ECO:0000256" key="2">
    <source>
        <dbReference type="ARBA" id="ARBA00011881"/>
    </source>
</evidence>
<dbReference type="InterPro" id="IPR020831">
    <property type="entry name" value="GlycerAld/Erythrose_P_DH"/>
</dbReference>
<dbReference type="PIRSF" id="PIRSF000149">
    <property type="entry name" value="GAP_DH"/>
    <property type="match status" value="1"/>
</dbReference>
<dbReference type="InterPro" id="IPR006424">
    <property type="entry name" value="Glyceraldehyde-3-P_DH_1"/>
</dbReference>
<dbReference type="NCBIfam" id="TIGR01534">
    <property type="entry name" value="GAPDH-I"/>
    <property type="match status" value="1"/>
</dbReference>
<keyword evidence="6" id="KW-0520">NAD</keyword>
<organism evidence="11 12">
    <name type="scientific">SAR92 clade bacterium</name>
    <dbReference type="NCBI Taxonomy" id="2315479"/>
    <lineage>
        <taxon>Bacteria</taxon>
        <taxon>Pseudomonadati</taxon>
        <taxon>Pseudomonadota</taxon>
        <taxon>Gammaproteobacteria</taxon>
        <taxon>Cellvibrionales</taxon>
        <taxon>Porticoccaceae</taxon>
        <taxon>SAR92 clade</taxon>
    </lineage>
</organism>
<dbReference type="GO" id="GO:0051287">
    <property type="term" value="F:NAD binding"/>
    <property type="evidence" value="ECO:0007669"/>
    <property type="project" value="InterPro"/>
</dbReference>
<reference evidence="11 12" key="1">
    <citation type="submission" date="2019-02" db="EMBL/GenBank/DDBJ databases">
        <title>Prokaryotic population dynamics and viral predation in marine succession experiment using metagenomics: the confinement effect.</title>
        <authorList>
            <person name="Haro-Moreno J.M."/>
            <person name="Rodriguez-Valera F."/>
            <person name="Lopez-Perez M."/>
        </authorList>
    </citation>
    <scope>NUCLEOTIDE SEQUENCE [LARGE SCALE GENOMIC DNA]</scope>
    <source>
        <strain evidence="11">MED-G170</strain>
    </source>
</reference>
<dbReference type="NCBIfam" id="NF033735">
    <property type="entry name" value="G3PDH_Arsen"/>
    <property type="match status" value="1"/>
</dbReference>
<proteinExistence type="inferred from homology"/>
<evidence type="ECO:0000259" key="10">
    <source>
        <dbReference type="SMART" id="SM00846"/>
    </source>
</evidence>
<feature type="binding site" evidence="5">
    <location>
        <position position="234"/>
    </location>
    <ligand>
        <name>D-glyceraldehyde 3-phosphate</name>
        <dbReference type="ChEBI" id="CHEBI:59776"/>
    </ligand>
</feature>
<feature type="site" description="Activates thiol group during catalysis" evidence="7">
    <location>
        <position position="180"/>
    </location>
</feature>
<dbReference type="GO" id="GO:0006006">
    <property type="term" value="P:glucose metabolic process"/>
    <property type="evidence" value="ECO:0007669"/>
    <property type="project" value="InterPro"/>
</dbReference>
<dbReference type="FunFam" id="3.40.50.720:FF:000001">
    <property type="entry name" value="Glyceraldehyde-3-phosphate dehydrogenase"/>
    <property type="match status" value="1"/>
</dbReference>
<feature type="active site" description="Nucleophile" evidence="4">
    <location>
        <position position="153"/>
    </location>
</feature>
<feature type="domain" description="Glyceraldehyde 3-phosphate dehydrogenase NAD(P) binding" evidence="10">
    <location>
        <begin position="3"/>
        <end position="153"/>
    </location>
</feature>
<evidence type="ECO:0000256" key="1">
    <source>
        <dbReference type="ARBA" id="ARBA00007406"/>
    </source>
</evidence>
<feature type="binding site" evidence="6">
    <location>
        <position position="123"/>
    </location>
    <ligand>
        <name>NAD(+)</name>
        <dbReference type="ChEBI" id="CHEBI:57540"/>
    </ligand>
</feature>
<evidence type="ECO:0000256" key="3">
    <source>
        <dbReference type="ARBA" id="ARBA00023002"/>
    </source>
</evidence>
<dbReference type="PROSITE" id="PS00071">
    <property type="entry name" value="GAPDH"/>
    <property type="match status" value="1"/>
</dbReference>
<feature type="binding site" evidence="5">
    <location>
        <position position="183"/>
    </location>
    <ligand>
        <name>D-glyceraldehyde 3-phosphate</name>
        <dbReference type="ChEBI" id="CHEBI:59776"/>
    </ligand>
</feature>
<dbReference type="EC" id="1.2.1.-" evidence="9"/>
<comment type="similarity">
    <text evidence="1 8">Belongs to the glyceraldehyde-3-phosphate dehydrogenase family.</text>
</comment>
<comment type="subunit">
    <text evidence="2">Homotetramer.</text>
</comment>
<dbReference type="InterPro" id="IPR020830">
    <property type="entry name" value="GlycerAld_3-P_DH_AS"/>
</dbReference>
<dbReference type="InterPro" id="IPR020828">
    <property type="entry name" value="GlycerAld_3-P_DH_NAD(P)-bd"/>
</dbReference>
<dbReference type="GO" id="GO:0016620">
    <property type="term" value="F:oxidoreductase activity, acting on the aldehyde or oxo group of donors, NAD or NADP as acceptor"/>
    <property type="evidence" value="ECO:0007669"/>
    <property type="project" value="InterPro"/>
</dbReference>
<dbReference type="PANTHER" id="PTHR42955:SF1">
    <property type="entry name" value="GLYCERALDEHYDE-3-PHOSPHATE DEHYDROGENASE"/>
    <property type="match status" value="1"/>
</dbReference>
<keyword evidence="6" id="KW-0547">Nucleotide-binding</keyword>
<dbReference type="GO" id="GO:0050661">
    <property type="term" value="F:NADP binding"/>
    <property type="evidence" value="ECO:0007669"/>
    <property type="project" value="InterPro"/>
</dbReference>
<dbReference type="Pfam" id="PF02800">
    <property type="entry name" value="Gp_dh_C"/>
    <property type="match status" value="1"/>
</dbReference>
<evidence type="ECO:0000313" key="11">
    <source>
        <dbReference type="EMBL" id="RZO19190.1"/>
    </source>
</evidence>
<protein>
    <recommendedName>
        <fullName evidence="9">Glyceraldehyde-3-phosphate dehydrogenase</fullName>
        <ecNumber evidence="9">1.2.1.-</ecNumber>
    </recommendedName>
</protein>
<feature type="binding site" evidence="6">
    <location>
        <begin position="12"/>
        <end position="13"/>
    </location>
    <ligand>
        <name>NAD(+)</name>
        <dbReference type="ChEBI" id="CHEBI:57540"/>
    </ligand>
</feature>
<dbReference type="PRINTS" id="PR00078">
    <property type="entry name" value="G3PDHDRGNASE"/>
</dbReference>
<feature type="binding site" evidence="5">
    <location>
        <begin position="152"/>
        <end position="154"/>
    </location>
    <ligand>
        <name>D-glyceraldehyde 3-phosphate</name>
        <dbReference type="ChEBI" id="CHEBI:59776"/>
    </ligand>
</feature>
<dbReference type="SUPFAM" id="SSF55347">
    <property type="entry name" value="Glyceraldehyde-3-phosphate dehydrogenase-like, C-terminal domain"/>
    <property type="match status" value="1"/>
</dbReference>
<keyword evidence="3 9" id="KW-0560">Oxidoreductase</keyword>
<evidence type="ECO:0000256" key="9">
    <source>
        <dbReference type="RuleBase" id="RU361160"/>
    </source>
</evidence>
<dbReference type="SUPFAM" id="SSF51735">
    <property type="entry name" value="NAD(P)-binding Rossmann-fold domains"/>
    <property type="match status" value="1"/>
</dbReference>
<dbReference type="EMBL" id="SHBP01000016">
    <property type="protein sequence ID" value="RZO19190.1"/>
    <property type="molecule type" value="Genomic_DNA"/>
</dbReference>
<comment type="caution">
    <text evidence="11">The sequence shown here is derived from an EMBL/GenBank/DDBJ whole genome shotgun (WGS) entry which is preliminary data.</text>
</comment>